<reference evidence="1 2" key="1">
    <citation type="journal article" date="2010" name="ChemBioChem">
        <title>Cloning and characterization of the biosynthetic gene cluster of 16-membered macrolide antibiotic FD-891: involvement of a dual functional cytochrome P450 monooxygenase catalyzing epoxidation and hydroxylation.</title>
        <authorList>
            <person name="Kudo F."/>
            <person name="Motegi A."/>
            <person name="Mizoue K."/>
            <person name="Eguchi T."/>
        </authorList>
    </citation>
    <scope>NUCLEOTIDE SEQUENCE [LARGE SCALE GENOMIC DNA]</scope>
    <source>
        <strain evidence="1 2">A-8890</strain>
    </source>
</reference>
<accession>A0ABN5VE33</accession>
<name>A0ABN5VE33_9ACTN</name>
<dbReference type="EMBL" id="AP018448">
    <property type="protein sequence ID" value="BBC31203.1"/>
    <property type="molecule type" value="Genomic_DNA"/>
</dbReference>
<proteinExistence type="predicted"/>
<dbReference type="Proteomes" id="UP001321542">
    <property type="component" value="Chromosome"/>
</dbReference>
<keyword evidence="2" id="KW-1185">Reference proteome</keyword>
<evidence type="ECO:0000313" key="1">
    <source>
        <dbReference type="EMBL" id="BBC31203.1"/>
    </source>
</evidence>
<reference evidence="1 2" key="2">
    <citation type="journal article" date="2023" name="ChemBioChem">
        <title>Acyltransferase Domain Exchange between Two Independent Type I Polyketide Synthases in the Same Producer Strain of Macrolide Antibiotics.</title>
        <authorList>
            <person name="Kudo F."/>
            <person name="Kishikawa K."/>
            <person name="Tsuboi K."/>
            <person name="Kido T."/>
            <person name="Usui T."/>
            <person name="Hashimoto J."/>
            <person name="Shin-Ya K."/>
            <person name="Miyanaga A."/>
            <person name="Eguchi T."/>
        </authorList>
    </citation>
    <scope>NUCLEOTIDE SEQUENCE [LARGE SCALE GENOMIC DNA]</scope>
    <source>
        <strain evidence="1 2">A-8890</strain>
    </source>
</reference>
<gene>
    <name evidence="1" type="ORF">SGFS_024970</name>
</gene>
<organism evidence="1 2">
    <name type="scientific">Streptomyces graminofaciens</name>
    <dbReference type="NCBI Taxonomy" id="68212"/>
    <lineage>
        <taxon>Bacteria</taxon>
        <taxon>Bacillati</taxon>
        <taxon>Actinomycetota</taxon>
        <taxon>Actinomycetes</taxon>
        <taxon>Kitasatosporales</taxon>
        <taxon>Streptomycetaceae</taxon>
        <taxon>Streptomyces</taxon>
    </lineage>
</organism>
<sequence length="77" mass="8229">MDAAQVTATVVRAFGQGRGLVLTSLGRRRPGDCFRGLPFFGRWAAFAPSFKGSDALWETLGVPEAGVWRTRSGLSGT</sequence>
<evidence type="ECO:0000313" key="2">
    <source>
        <dbReference type="Proteomes" id="UP001321542"/>
    </source>
</evidence>
<protein>
    <submittedName>
        <fullName evidence="1">Uncharacterized protein</fullName>
    </submittedName>
</protein>